<keyword evidence="4" id="KW-0862">Zinc</keyword>
<dbReference type="Pfam" id="PF08240">
    <property type="entry name" value="ADH_N"/>
    <property type="match status" value="1"/>
</dbReference>
<organism evidence="7 8">
    <name type="scientific">Catonella morbi ATCC 51271</name>
    <dbReference type="NCBI Taxonomy" id="592026"/>
    <lineage>
        <taxon>Bacteria</taxon>
        <taxon>Bacillati</taxon>
        <taxon>Bacillota</taxon>
        <taxon>Clostridia</taxon>
        <taxon>Lachnospirales</taxon>
        <taxon>Lachnospiraceae</taxon>
        <taxon>Catonella</taxon>
    </lineage>
</organism>
<accession>V2YAK8</accession>
<dbReference type="Gene3D" id="3.90.180.10">
    <property type="entry name" value="Medium-chain alcohol dehydrogenases, catalytic domain"/>
    <property type="match status" value="1"/>
</dbReference>
<dbReference type="InterPro" id="IPR011032">
    <property type="entry name" value="GroES-like_sf"/>
</dbReference>
<evidence type="ECO:0000256" key="2">
    <source>
        <dbReference type="ARBA" id="ARBA00008072"/>
    </source>
</evidence>
<dbReference type="eggNOG" id="COG1063">
    <property type="taxonomic scope" value="Bacteria"/>
</dbReference>
<dbReference type="SUPFAM" id="SSF51735">
    <property type="entry name" value="NAD(P)-binding Rossmann-fold domains"/>
    <property type="match status" value="1"/>
</dbReference>
<keyword evidence="8" id="KW-1185">Reference proteome</keyword>
<dbReference type="GO" id="GO:0016491">
    <property type="term" value="F:oxidoreductase activity"/>
    <property type="evidence" value="ECO:0007669"/>
    <property type="project" value="UniProtKB-KW"/>
</dbReference>
<keyword evidence="3" id="KW-0479">Metal-binding</keyword>
<evidence type="ECO:0000256" key="5">
    <source>
        <dbReference type="ARBA" id="ARBA00023002"/>
    </source>
</evidence>
<dbReference type="OrthoDB" id="1700359at2"/>
<dbReference type="SUPFAM" id="SSF50129">
    <property type="entry name" value="GroES-like"/>
    <property type="match status" value="1"/>
</dbReference>
<dbReference type="STRING" id="592026.GCWU0000282_000073"/>
<name>V2YAK8_9FIRM</name>
<keyword evidence="5" id="KW-0560">Oxidoreductase</keyword>
<dbReference type="GO" id="GO:0046872">
    <property type="term" value="F:metal ion binding"/>
    <property type="evidence" value="ECO:0007669"/>
    <property type="project" value="UniProtKB-KW"/>
</dbReference>
<sequence>MLNTVYRLVAPRRFEVAFSDIELFKENQVIVRPQFLSICHADQRYYQGLRPADILAKKLPMALIHESIGVVVQSCADNVKVGDRVVMIPNTPVETDEYIAENYLRSSKFRASGFDGFMQDLVALDADRVVKLPEGIDNHVASFIELMSVSVHAILRFKSIALGRRDNIAIFGDGNLGFITGIFLKSMLPGSKLSIFGVNEDKLASFSFADNTYNVAGEIKGVSFDHAFECVGNAASGQAIENIIDFINPEGSISLLGVSEYPVPINTRMVLEKGLRLFGSSRSGLTDFNMTVDMLKENPWMVNYLSNIINNIVPVKDIADMNRAFELDIQKPGGKTIMEWNK</sequence>
<comment type="caution">
    <text evidence="7">The sequence shown here is derived from an EMBL/GenBank/DDBJ whole genome shotgun (WGS) entry which is preliminary data.</text>
</comment>
<evidence type="ECO:0000259" key="6">
    <source>
        <dbReference type="Pfam" id="PF08240"/>
    </source>
</evidence>
<dbReference type="RefSeq" id="WP_023352978.1">
    <property type="nucleotide sequence ID" value="NZ_KI535366.1"/>
</dbReference>
<feature type="domain" description="Alcohol dehydrogenase-like N-terminal" evidence="6">
    <location>
        <begin position="26"/>
        <end position="134"/>
    </location>
</feature>
<dbReference type="AlphaFoldDB" id="V2YAK8"/>
<reference evidence="7 8" key="1">
    <citation type="submission" date="2013-06" db="EMBL/GenBank/DDBJ databases">
        <authorList>
            <person name="Weinstock G."/>
            <person name="Sodergren E."/>
            <person name="Clifton S."/>
            <person name="Fulton L."/>
            <person name="Fulton B."/>
            <person name="Courtney L."/>
            <person name="Fronick C."/>
            <person name="Harrison M."/>
            <person name="Strong C."/>
            <person name="Farmer C."/>
            <person name="Delahaunty K."/>
            <person name="Markovic C."/>
            <person name="Hall O."/>
            <person name="Minx P."/>
            <person name="Tomlinson C."/>
            <person name="Mitreva M."/>
            <person name="Nelson J."/>
            <person name="Hou S."/>
            <person name="Wollam A."/>
            <person name="Pepin K.H."/>
            <person name="Johnson M."/>
            <person name="Bhonagiri V."/>
            <person name="Nash W.E."/>
            <person name="Warren W."/>
            <person name="Chinwalla A."/>
            <person name="Mardis E.R."/>
            <person name="Wilson R.K."/>
        </authorList>
    </citation>
    <scope>NUCLEOTIDE SEQUENCE [LARGE SCALE GENOMIC DNA]</scope>
    <source>
        <strain evidence="7 8">ATCC 51271</strain>
    </source>
</reference>
<dbReference type="HOGENOM" id="CLU_823603_0_0_9"/>
<dbReference type="InterPro" id="IPR036291">
    <property type="entry name" value="NAD(P)-bd_dom_sf"/>
</dbReference>
<dbReference type="EMBL" id="ACIL03000002">
    <property type="protein sequence ID" value="ESL04686.1"/>
    <property type="molecule type" value="Genomic_DNA"/>
</dbReference>
<evidence type="ECO:0000256" key="1">
    <source>
        <dbReference type="ARBA" id="ARBA00001947"/>
    </source>
</evidence>
<dbReference type="PANTHER" id="PTHR43350:SF19">
    <property type="entry name" value="D-GULOSIDE 3-DEHYDROGENASE"/>
    <property type="match status" value="1"/>
</dbReference>
<dbReference type="PANTHER" id="PTHR43350">
    <property type="entry name" value="NAD-DEPENDENT ALCOHOL DEHYDROGENASE"/>
    <property type="match status" value="1"/>
</dbReference>
<evidence type="ECO:0000256" key="3">
    <source>
        <dbReference type="ARBA" id="ARBA00022723"/>
    </source>
</evidence>
<dbReference type="Proteomes" id="UP000018227">
    <property type="component" value="Unassembled WGS sequence"/>
</dbReference>
<dbReference type="InterPro" id="IPR013154">
    <property type="entry name" value="ADH-like_N"/>
</dbReference>
<protein>
    <submittedName>
        <fullName evidence="7">GroES-like protein</fullName>
    </submittedName>
</protein>
<evidence type="ECO:0000313" key="8">
    <source>
        <dbReference type="Proteomes" id="UP000018227"/>
    </source>
</evidence>
<evidence type="ECO:0000256" key="4">
    <source>
        <dbReference type="ARBA" id="ARBA00022833"/>
    </source>
</evidence>
<gene>
    <name evidence="7" type="ORF">GCWU0000282_000073</name>
</gene>
<evidence type="ECO:0000313" key="7">
    <source>
        <dbReference type="EMBL" id="ESL04686.1"/>
    </source>
</evidence>
<comment type="cofactor">
    <cofactor evidence="1">
        <name>Zn(2+)</name>
        <dbReference type="ChEBI" id="CHEBI:29105"/>
    </cofactor>
</comment>
<comment type="similarity">
    <text evidence="2">Belongs to the zinc-containing alcohol dehydrogenase family.</text>
</comment>
<dbReference type="Gene3D" id="3.40.50.720">
    <property type="entry name" value="NAD(P)-binding Rossmann-like Domain"/>
    <property type="match status" value="1"/>
</dbReference>
<proteinExistence type="inferred from homology"/>